<evidence type="ECO:0000256" key="1">
    <source>
        <dbReference type="ARBA" id="ARBA00004141"/>
    </source>
</evidence>
<evidence type="ECO:0000256" key="2">
    <source>
        <dbReference type="ARBA" id="ARBA00022692"/>
    </source>
</evidence>
<feature type="domain" description="ABC transmembrane type-2" evidence="6">
    <location>
        <begin position="43"/>
        <end position="272"/>
    </location>
</feature>
<dbReference type="GO" id="GO:0043190">
    <property type="term" value="C:ATP-binding cassette (ABC) transporter complex"/>
    <property type="evidence" value="ECO:0007669"/>
    <property type="project" value="InterPro"/>
</dbReference>
<dbReference type="PANTHER" id="PTHR43332:SF1">
    <property type="entry name" value="TRANSPORT PERMEASE PROTEIN"/>
    <property type="match status" value="1"/>
</dbReference>
<evidence type="ECO:0000256" key="5">
    <source>
        <dbReference type="RuleBase" id="RU361157"/>
    </source>
</evidence>
<protein>
    <recommendedName>
        <fullName evidence="5">Transport permease protein</fullName>
    </recommendedName>
</protein>
<evidence type="ECO:0000256" key="3">
    <source>
        <dbReference type="ARBA" id="ARBA00022989"/>
    </source>
</evidence>
<dbReference type="Proteomes" id="UP000527324">
    <property type="component" value="Unassembled WGS sequence"/>
</dbReference>
<dbReference type="PANTHER" id="PTHR43332">
    <property type="entry name" value="INNER MEMBRANE TRANSPORT PERMEASE YADH-RELATED"/>
    <property type="match status" value="1"/>
</dbReference>
<reference evidence="7 8" key="1">
    <citation type="submission" date="2020-08" db="EMBL/GenBank/DDBJ databases">
        <title>Genomic Encyclopedia of Type Strains, Phase IV (KMG-IV): sequencing the most valuable type-strain genomes for metagenomic binning, comparative biology and taxonomic classification.</title>
        <authorList>
            <person name="Goeker M."/>
        </authorList>
    </citation>
    <scope>NUCLEOTIDE SEQUENCE [LARGE SCALE GENOMIC DNA]</scope>
    <source>
        <strain evidence="7 8">DSM 4731</strain>
    </source>
</reference>
<feature type="transmembrane region" description="Helical" evidence="5">
    <location>
        <begin position="79"/>
        <end position="98"/>
    </location>
</feature>
<dbReference type="RefSeq" id="WP_183216655.1">
    <property type="nucleotide sequence ID" value="NZ_CAJFZW010000001.1"/>
</dbReference>
<gene>
    <name evidence="7" type="ORF">GGQ93_001928</name>
</gene>
<feature type="transmembrane region" description="Helical" evidence="5">
    <location>
        <begin position="247"/>
        <end position="269"/>
    </location>
</feature>
<keyword evidence="2 5" id="KW-0812">Transmembrane</keyword>
<evidence type="ECO:0000313" key="7">
    <source>
        <dbReference type="EMBL" id="MBB5740214.1"/>
    </source>
</evidence>
<dbReference type="Pfam" id="PF01061">
    <property type="entry name" value="ABC2_membrane"/>
    <property type="match status" value="1"/>
</dbReference>
<dbReference type="InterPro" id="IPR013525">
    <property type="entry name" value="ABC2_TM"/>
</dbReference>
<keyword evidence="4 5" id="KW-0472">Membrane</keyword>
<dbReference type="EMBL" id="JACHOQ010000003">
    <property type="protein sequence ID" value="MBB5740214.1"/>
    <property type="molecule type" value="Genomic_DNA"/>
</dbReference>
<feature type="transmembrane region" description="Helical" evidence="5">
    <location>
        <begin position="163"/>
        <end position="184"/>
    </location>
</feature>
<comment type="caution">
    <text evidence="7">The sequence shown here is derived from an EMBL/GenBank/DDBJ whole genome shotgun (WGS) entry which is preliminary data.</text>
</comment>
<dbReference type="InterPro" id="IPR052522">
    <property type="entry name" value="ABC-2_transport_permease"/>
</dbReference>
<organism evidence="7 8">
    <name type="scientific">Brevundimonas aurantiaca</name>
    <dbReference type="NCBI Taxonomy" id="74316"/>
    <lineage>
        <taxon>Bacteria</taxon>
        <taxon>Pseudomonadati</taxon>
        <taxon>Pseudomonadota</taxon>
        <taxon>Alphaproteobacteria</taxon>
        <taxon>Caulobacterales</taxon>
        <taxon>Caulobacteraceae</taxon>
        <taxon>Brevundimonas</taxon>
    </lineage>
</organism>
<dbReference type="PROSITE" id="PS51012">
    <property type="entry name" value="ABC_TM2"/>
    <property type="match status" value="1"/>
</dbReference>
<keyword evidence="8" id="KW-1185">Reference proteome</keyword>
<dbReference type="InterPro" id="IPR047817">
    <property type="entry name" value="ABC2_TM_bact-type"/>
</dbReference>
<feature type="transmembrane region" description="Helical" evidence="5">
    <location>
        <begin position="191"/>
        <end position="212"/>
    </location>
</feature>
<evidence type="ECO:0000259" key="6">
    <source>
        <dbReference type="PROSITE" id="PS51012"/>
    </source>
</evidence>
<keyword evidence="5" id="KW-1003">Cell membrane</keyword>
<comment type="subcellular location">
    <subcellularLocation>
        <location evidence="5">Cell inner membrane</location>
        <topology evidence="5">Multi-pass membrane protein</topology>
    </subcellularLocation>
    <subcellularLocation>
        <location evidence="1">Membrane</location>
        <topology evidence="1">Multi-pass membrane protein</topology>
    </subcellularLocation>
</comment>
<feature type="transmembrane region" description="Helical" evidence="5">
    <location>
        <begin position="138"/>
        <end position="157"/>
    </location>
</feature>
<keyword evidence="5" id="KW-0813">Transport</keyword>
<evidence type="ECO:0000256" key="4">
    <source>
        <dbReference type="ARBA" id="ARBA00023136"/>
    </source>
</evidence>
<comment type="similarity">
    <text evidence="5">Belongs to the ABC-2 integral membrane protein family.</text>
</comment>
<evidence type="ECO:0000313" key="8">
    <source>
        <dbReference type="Proteomes" id="UP000527324"/>
    </source>
</evidence>
<dbReference type="AlphaFoldDB" id="A0A7W9C6S3"/>
<dbReference type="GO" id="GO:0140359">
    <property type="term" value="F:ABC-type transporter activity"/>
    <property type="evidence" value="ECO:0007669"/>
    <property type="project" value="InterPro"/>
</dbReference>
<accession>A0A7W9C6S3</accession>
<dbReference type="PRINTS" id="PR00164">
    <property type="entry name" value="ABC2TRNSPORT"/>
</dbReference>
<dbReference type="PIRSF" id="PIRSF006648">
    <property type="entry name" value="DrrB"/>
    <property type="match status" value="1"/>
</dbReference>
<name>A0A7W9C6S3_9CAUL</name>
<keyword evidence="3 5" id="KW-1133">Transmembrane helix</keyword>
<proteinExistence type="inferred from homology"/>
<feature type="transmembrane region" description="Helical" evidence="5">
    <location>
        <begin position="44"/>
        <end position="67"/>
    </location>
</feature>
<dbReference type="InterPro" id="IPR000412">
    <property type="entry name" value="ABC_2_transport"/>
</dbReference>
<sequence>MTETTPDLIATRPSGLPQPRRYPGINWIGVQTLYLREVRRFWKVGAQTVAAPVVTTLLYMLVFVVALQDARPPLHGTPFALFVAPGLIMMAVLNNAFANASSSLIQAKIMGTATDFLTPPLSPLELTMGFTLGAATRGAVVGLVTALCVLPFAPLGVANVLAIVWFALAASFIMGMTGVLAGLWSEKFDHLAAVQNFIVMPMTFLSGTFYLVENLPEPFRTISRYNPFFYLIDGFRYGFIGHAESNLTVGVIGSAVLMVIMGTICWLVFRSGWRLKS</sequence>